<dbReference type="AlphaFoldDB" id="A0A1B6IDZ8"/>
<evidence type="ECO:0000256" key="2">
    <source>
        <dbReference type="SAM" id="SignalP"/>
    </source>
</evidence>
<protein>
    <recommendedName>
        <fullName evidence="4">Neurofascin/L1/NrCAM C-terminal domain-containing protein</fullName>
    </recommendedName>
</protein>
<evidence type="ECO:0000313" key="3">
    <source>
        <dbReference type="EMBL" id="JAS85168.1"/>
    </source>
</evidence>
<feature type="chain" id="PRO_5008585118" description="Neurofascin/L1/NrCAM C-terminal domain-containing protein" evidence="2">
    <location>
        <begin position="24"/>
        <end position="107"/>
    </location>
</feature>
<organism evidence="3">
    <name type="scientific">Homalodisca liturata</name>
    <dbReference type="NCBI Taxonomy" id="320908"/>
    <lineage>
        <taxon>Eukaryota</taxon>
        <taxon>Metazoa</taxon>
        <taxon>Ecdysozoa</taxon>
        <taxon>Arthropoda</taxon>
        <taxon>Hexapoda</taxon>
        <taxon>Insecta</taxon>
        <taxon>Pterygota</taxon>
        <taxon>Neoptera</taxon>
        <taxon>Paraneoptera</taxon>
        <taxon>Hemiptera</taxon>
        <taxon>Auchenorrhyncha</taxon>
        <taxon>Membracoidea</taxon>
        <taxon>Cicadellidae</taxon>
        <taxon>Cicadellinae</taxon>
        <taxon>Proconiini</taxon>
        <taxon>Homalodisca</taxon>
    </lineage>
</organism>
<feature type="non-terminal residue" evidence="3">
    <location>
        <position position="107"/>
    </location>
</feature>
<proteinExistence type="predicted"/>
<dbReference type="EMBL" id="GECU01022538">
    <property type="protein sequence ID" value="JAS85168.1"/>
    <property type="molecule type" value="Transcribed_RNA"/>
</dbReference>
<evidence type="ECO:0000256" key="1">
    <source>
        <dbReference type="SAM" id="MobiDB-lite"/>
    </source>
</evidence>
<sequence length="107" mass="12119">NMDSCYHLVLALAFSLLVTVANGRSIYKFNHKNINRRTQETYSEKPAASFLDGISEKNYRLDGYETSDANLFQDEATENPTSDKGFFNEDGETTENPTSDKGFFNED</sequence>
<feature type="region of interest" description="Disordered" evidence="1">
    <location>
        <begin position="69"/>
        <end position="107"/>
    </location>
</feature>
<gene>
    <name evidence="3" type="ORF">g.58740</name>
</gene>
<feature type="signal peptide" evidence="2">
    <location>
        <begin position="1"/>
        <end position="23"/>
    </location>
</feature>
<evidence type="ECO:0008006" key="4">
    <source>
        <dbReference type="Google" id="ProtNLM"/>
    </source>
</evidence>
<reference evidence="3" key="1">
    <citation type="submission" date="2015-11" db="EMBL/GenBank/DDBJ databases">
        <title>De novo transcriptome assembly of four potential Pierce s Disease insect vectors from Arizona vineyards.</title>
        <authorList>
            <person name="Tassone E.E."/>
        </authorList>
    </citation>
    <scope>NUCLEOTIDE SEQUENCE</scope>
</reference>
<accession>A0A1B6IDZ8</accession>
<name>A0A1B6IDZ8_9HEMI</name>
<feature type="non-terminal residue" evidence="3">
    <location>
        <position position="1"/>
    </location>
</feature>
<keyword evidence="2" id="KW-0732">Signal</keyword>